<dbReference type="GO" id="GO:0070290">
    <property type="term" value="F:N-acylphosphatidylethanolamine-specific phospholipase D activity"/>
    <property type="evidence" value="ECO:0007669"/>
    <property type="project" value="TreeGrafter"/>
</dbReference>
<evidence type="ECO:0000259" key="1">
    <source>
        <dbReference type="Pfam" id="PF12706"/>
    </source>
</evidence>
<dbReference type="HOGENOM" id="CLU_020884_2_0_1"/>
<dbReference type="PANTHER" id="PTHR15032">
    <property type="entry name" value="N-ACYL-PHOSPHATIDYLETHANOLAMINE-HYDROLYZING PHOSPHOLIPASE D"/>
    <property type="match status" value="1"/>
</dbReference>
<dbReference type="Proteomes" id="UP000024837">
    <property type="component" value="Unassembled WGS sequence"/>
</dbReference>
<dbReference type="SUPFAM" id="SSF56281">
    <property type="entry name" value="Metallo-hydrolase/oxidoreductase"/>
    <property type="match status" value="1"/>
</dbReference>
<dbReference type="Gene3D" id="3.60.15.10">
    <property type="entry name" value="Ribonuclease Z/Hydroxyacylglutathione hydrolase-like"/>
    <property type="match status" value="1"/>
</dbReference>
<organism evidence="2 3">
    <name type="scientific">Drechslerella stenobrocha 248</name>
    <dbReference type="NCBI Taxonomy" id="1043628"/>
    <lineage>
        <taxon>Eukaryota</taxon>
        <taxon>Fungi</taxon>
        <taxon>Dikarya</taxon>
        <taxon>Ascomycota</taxon>
        <taxon>Pezizomycotina</taxon>
        <taxon>Orbiliomycetes</taxon>
        <taxon>Orbiliales</taxon>
        <taxon>Orbiliaceae</taxon>
        <taxon>Drechslerella</taxon>
    </lineage>
</organism>
<protein>
    <recommendedName>
        <fullName evidence="1">Metallo-beta-lactamase domain-containing protein</fullName>
    </recommendedName>
</protein>
<reference evidence="2 3" key="1">
    <citation type="submission" date="2013-05" db="EMBL/GenBank/DDBJ databases">
        <title>Drechslerella stenobrocha genome reveals carnivorous origination and mechanical trapping mechanism of predatory fungi.</title>
        <authorList>
            <person name="Liu X."/>
            <person name="Zhang W."/>
            <person name="Liu K."/>
        </authorList>
    </citation>
    <scope>NUCLEOTIDE SEQUENCE [LARGE SCALE GENOMIC DNA]</scope>
    <source>
        <strain evidence="2 3">248</strain>
    </source>
</reference>
<feature type="domain" description="Metallo-beta-lactamase" evidence="1">
    <location>
        <begin position="129"/>
        <end position="368"/>
    </location>
</feature>
<dbReference type="Pfam" id="PF12706">
    <property type="entry name" value="Lactamase_B_2"/>
    <property type="match status" value="1"/>
</dbReference>
<sequence>MGRARIPNAFKFCFRGSRRTRAVMATSTGVLVSAKAGLPVPEDAHEKKHHLANGRFANPWPSWRDPDRAKLGVWAAKSILFGTFPKPKEGEVEVIAPQFEQSRTDVKELRATWLGHACFLVEFPGGFRALFDPVFCHRCSPFTFMGPARFTKVPCEIEEIPIVDAVIISHSHYDHLDLTSVQRIHAKFPTAQFFVPLNNKKWFTSIGIENCTEQDWWEDTEITVQVKTNGTGEGETDGETTSTLSATISNLPCQHTAGRTLTDLNSTLWSSWGVKSGGKNVYFAGDTGYRCVSQVPEGEDDYGEKYKDLPHCPAFKQIGDLRGPFDFGMIPIGAYDARRFMSSMHANPFDSVNIFIDINCKKALGMHWGTWTLTAEPILEPPRKLREALKWKNLPEEGLFDVVAIGESRVYPAEA</sequence>
<dbReference type="OrthoDB" id="332863at2759"/>
<gene>
    <name evidence="2" type="ORF">DRE_06987</name>
</gene>
<dbReference type="EMBL" id="KI966445">
    <property type="protein sequence ID" value="EWC44162.1"/>
    <property type="molecule type" value="Genomic_DNA"/>
</dbReference>
<evidence type="ECO:0000313" key="2">
    <source>
        <dbReference type="EMBL" id="EWC44162.1"/>
    </source>
</evidence>
<dbReference type="GO" id="GO:0070292">
    <property type="term" value="P:N-acylphosphatidylethanolamine metabolic process"/>
    <property type="evidence" value="ECO:0007669"/>
    <property type="project" value="TreeGrafter"/>
</dbReference>
<evidence type="ECO:0000313" key="3">
    <source>
        <dbReference type="Proteomes" id="UP000024837"/>
    </source>
</evidence>
<accession>W7HVT0</accession>
<dbReference type="GO" id="GO:0070291">
    <property type="term" value="P:N-acylethanolamine metabolic process"/>
    <property type="evidence" value="ECO:0007669"/>
    <property type="project" value="TreeGrafter"/>
</dbReference>
<dbReference type="InterPro" id="IPR001279">
    <property type="entry name" value="Metallo-B-lactamas"/>
</dbReference>
<name>W7HVT0_9PEZI</name>
<keyword evidence="3" id="KW-1185">Reference proteome</keyword>
<proteinExistence type="predicted"/>
<dbReference type="AlphaFoldDB" id="W7HVT0"/>
<dbReference type="GO" id="GO:0005737">
    <property type="term" value="C:cytoplasm"/>
    <property type="evidence" value="ECO:0007669"/>
    <property type="project" value="TreeGrafter"/>
</dbReference>
<dbReference type="PANTHER" id="PTHR15032:SF4">
    <property type="entry name" value="N-ACYL-PHOSPHATIDYLETHANOLAMINE-HYDROLYZING PHOSPHOLIPASE D"/>
    <property type="match status" value="1"/>
</dbReference>
<dbReference type="InterPro" id="IPR036866">
    <property type="entry name" value="RibonucZ/Hydroxyglut_hydro"/>
</dbReference>